<evidence type="ECO:0000313" key="4">
    <source>
        <dbReference type="EMBL" id="CAE8667513.1"/>
    </source>
</evidence>
<dbReference type="GO" id="GO:0016491">
    <property type="term" value="F:oxidoreductase activity"/>
    <property type="evidence" value="ECO:0007669"/>
    <property type="project" value="UniProtKB-KW"/>
</dbReference>
<keyword evidence="1" id="KW-0560">Oxidoreductase</keyword>
<dbReference type="InterPro" id="IPR003819">
    <property type="entry name" value="TauD/TfdA-like"/>
</dbReference>
<organism evidence="4 5">
    <name type="scientific">Polarella glacialis</name>
    <name type="common">Dinoflagellate</name>
    <dbReference type="NCBI Taxonomy" id="89957"/>
    <lineage>
        <taxon>Eukaryota</taxon>
        <taxon>Sar</taxon>
        <taxon>Alveolata</taxon>
        <taxon>Dinophyceae</taxon>
        <taxon>Suessiales</taxon>
        <taxon>Suessiaceae</taxon>
        <taxon>Polarella</taxon>
    </lineage>
</organism>
<dbReference type="GO" id="GO:0017000">
    <property type="term" value="P:antibiotic biosynthetic process"/>
    <property type="evidence" value="ECO:0007669"/>
    <property type="project" value="UniProtKB-KW"/>
</dbReference>
<feature type="non-terminal residue" evidence="4">
    <location>
        <position position="1"/>
    </location>
</feature>
<evidence type="ECO:0000256" key="2">
    <source>
        <dbReference type="ARBA" id="ARBA00023194"/>
    </source>
</evidence>
<dbReference type="Proteomes" id="UP000626109">
    <property type="component" value="Unassembled WGS sequence"/>
</dbReference>
<evidence type="ECO:0000256" key="1">
    <source>
        <dbReference type="ARBA" id="ARBA00023002"/>
    </source>
</evidence>
<dbReference type="Gene3D" id="3.60.130.10">
    <property type="entry name" value="Clavaminate synthase-like"/>
    <property type="match status" value="1"/>
</dbReference>
<keyword evidence="2" id="KW-0045">Antibiotic biosynthesis</keyword>
<comment type="caution">
    <text evidence="4">The sequence shown here is derived from an EMBL/GenBank/DDBJ whole genome shotgun (WGS) entry which is preliminary data.</text>
</comment>
<dbReference type="AlphaFoldDB" id="A0A813J9L2"/>
<dbReference type="InterPro" id="IPR050411">
    <property type="entry name" value="AlphaKG_dependent_hydroxylases"/>
</dbReference>
<dbReference type="Pfam" id="PF02668">
    <property type="entry name" value="TauD"/>
    <property type="match status" value="1"/>
</dbReference>
<protein>
    <recommendedName>
        <fullName evidence="3">TauD/TfdA-like domain-containing protein</fullName>
    </recommendedName>
</protein>
<gene>
    <name evidence="4" type="ORF">PGLA2088_LOCUS16608</name>
</gene>
<dbReference type="PANTHER" id="PTHR10696:SF56">
    <property type="entry name" value="TAUD_TFDA-LIKE DOMAIN-CONTAINING PROTEIN"/>
    <property type="match status" value="1"/>
</dbReference>
<dbReference type="InterPro" id="IPR042098">
    <property type="entry name" value="TauD-like_sf"/>
</dbReference>
<dbReference type="SUPFAM" id="SSF51197">
    <property type="entry name" value="Clavaminate synthase-like"/>
    <property type="match status" value="1"/>
</dbReference>
<dbReference type="PANTHER" id="PTHR10696">
    <property type="entry name" value="GAMMA-BUTYROBETAINE HYDROXYLASE-RELATED"/>
    <property type="match status" value="1"/>
</dbReference>
<dbReference type="EMBL" id="CAJNNW010021135">
    <property type="protein sequence ID" value="CAE8667513.1"/>
    <property type="molecule type" value="Genomic_DNA"/>
</dbReference>
<evidence type="ECO:0000259" key="3">
    <source>
        <dbReference type="Pfam" id="PF02668"/>
    </source>
</evidence>
<sequence>VVQPHAENAYLQKMPHFAAFGCLQPADVGGAMTLTDLMAAQRSLPAELRSKLFDLGVTYIRRMGDLKQSPNWPYSTKCWQQRFGTDDWAAAQQVVSEDEFYGKSAELVWEAESKTAALRWTVPGTARRPMPSGDKGEPIVATSILGHHAQNDIVGDASYGTNGDTPWPAPKHCTWGDGSEITAEELKQLDTAYEDPAITQHLLLSAGDVVVVDNFRWAHGRIPYSGKREHVALFSVKVIDGDNVSPAAFGPMLEVQFCLSIAKQKLF</sequence>
<feature type="domain" description="TauD/TfdA-like" evidence="3">
    <location>
        <begin position="4"/>
        <end position="230"/>
    </location>
</feature>
<name>A0A813J9L2_POLGL</name>
<proteinExistence type="predicted"/>
<accession>A0A813J9L2</accession>
<reference evidence="4" key="1">
    <citation type="submission" date="2021-02" db="EMBL/GenBank/DDBJ databases">
        <authorList>
            <person name="Dougan E. K."/>
            <person name="Rhodes N."/>
            <person name="Thang M."/>
            <person name="Chan C."/>
        </authorList>
    </citation>
    <scope>NUCLEOTIDE SEQUENCE</scope>
</reference>
<evidence type="ECO:0000313" key="5">
    <source>
        <dbReference type="Proteomes" id="UP000626109"/>
    </source>
</evidence>